<organism evidence="2 3">
    <name type="scientific">Klebsiella oxytoca</name>
    <dbReference type="NCBI Taxonomy" id="571"/>
    <lineage>
        <taxon>Bacteria</taxon>
        <taxon>Pseudomonadati</taxon>
        <taxon>Pseudomonadota</taxon>
        <taxon>Gammaproteobacteria</taxon>
        <taxon>Enterobacterales</taxon>
        <taxon>Enterobacteriaceae</taxon>
        <taxon>Klebsiella/Raoultella group</taxon>
        <taxon>Klebsiella</taxon>
    </lineage>
</organism>
<name>A0A318FWG5_KLEOX</name>
<keyword evidence="1" id="KW-0732">Signal</keyword>
<evidence type="ECO:0000313" key="3">
    <source>
        <dbReference type="Proteomes" id="UP000247485"/>
    </source>
</evidence>
<accession>A0A318FWG5</accession>
<evidence type="ECO:0008006" key="4">
    <source>
        <dbReference type="Google" id="ProtNLM"/>
    </source>
</evidence>
<feature type="signal peptide" evidence="1">
    <location>
        <begin position="1"/>
        <end position="21"/>
    </location>
</feature>
<proteinExistence type="predicted"/>
<dbReference type="SUPFAM" id="SSF49401">
    <property type="entry name" value="Bacterial adhesins"/>
    <property type="match status" value="1"/>
</dbReference>
<reference evidence="2 3" key="1">
    <citation type="submission" date="2018-05" db="EMBL/GenBank/DDBJ databases">
        <title>Freshwater and sediment microbial communities from various areas in North America, analyzing microbe dynamics in response to fracking.</title>
        <authorList>
            <person name="Lamendella R."/>
        </authorList>
    </citation>
    <scope>NUCLEOTIDE SEQUENCE [LARGE SCALE GENOMIC DNA]</scope>
    <source>
        <strain evidence="2 3">67</strain>
    </source>
</reference>
<sequence>MKRLFSFLALLTCLFSLPSWAVDCYQNSKGGLTEAKIDLPSFTIPSDITLNQKVWESPDITMTVDCDNATGWSKSNQTEDLYAWIKLSAFNSTEVLNNPYFTFGVTYNGADYEGNDQGIDTGACLDKFEQYYDGIYHDPVCNGSTLQKNITFNARFRLYVKVKAIPPDSTTVYNFGKINVLQFDGEGGANLAKNAKNLRFYVDGLDNIHYLSCSASIKILPENQVVDFKTITNIDLANHTNTQKTFSISTIREQTAGCTEQFDITTSFYTSDAPYNDTHLDLGNGLLLNVFDNTLNTAVLFNQYMTFTTYIPSATSTVTHNYTAELTTHPTKKLVEGPFSKDVIIKINYQ</sequence>
<evidence type="ECO:0000256" key="1">
    <source>
        <dbReference type="SAM" id="SignalP"/>
    </source>
</evidence>
<dbReference type="RefSeq" id="WP_110273023.1">
    <property type="nucleotide sequence ID" value="NZ_QJJG01000003.1"/>
</dbReference>
<comment type="caution">
    <text evidence="2">The sequence shown here is derived from an EMBL/GenBank/DDBJ whole genome shotgun (WGS) entry which is preliminary data.</text>
</comment>
<evidence type="ECO:0000313" key="2">
    <source>
        <dbReference type="EMBL" id="PXW47824.1"/>
    </source>
</evidence>
<dbReference type="Proteomes" id="UP000247485">
    <property type="component" value="Unassembled WGS sequence"/>
</dbReference>
<feature type="chain" id="PRO_5016294473" description="Pilus assembly protein" evidence="1">
    <location>
        <begin position="22"/>
        <end position="350"/>
    </location>
</feature>
<dbReference type="EMBL" id="QJJG01000003">
    <property type="protein sequence ID" value="PXW47824.1"/>
    <property type="molecule type" value="Genomic_DNA"/>
</dbReference>
<gene>
    <name evidence="2" type="ORF">DET57_103259</name>
</gene>
<protein>
    <recommendedName>
        <fullName evidence="4">Pilus assembly protein</fullName>
    </recommendedName>
</protein>
<dbReference type="AlphaFoldDB" id="A0A318FWG5"/>
<dbReference type="InterPro" id="IPR008966">
    <property type="entry name" value="Adhesion_dom_sf"/>
</dbReference>